<comment type="subcellular location">
    <subcellularLocation>
        <location evidence="1">Nucleus</location>
        <location evidence="1">Nucleolus</location>
    </subcellularLocation>
</comment>
<dbReference type="InterPro" id="IPR016024">
    <property type="entry name" value="ARM-type_fold"/>
</dbReference>
<dbReference type="GO" id="GO:0030686">
    <property type="term" value="C:90S preribosome"/>
    <property type="evidence" value="ECO:0007669"/>
    <property type="project" value="TreeGrafter"/>
</dbReference>
<evidence type="ECO:0000313" key="11">
    <source>
        <dbReference type="Proteomes" id="UP000747399"/>
    </source>
</evidence>
<evidence type="ECO:0000256" key="1">
    <source>
        <dbReference type="ARBA" id="ARBA00004604"/>
    </source>
</evidence>
<gene>
    <name evidence="10" type="ORF">Vafri_9956</name>
</gene>
<dbReference type="SUPFAM" id="SSF48371">
    <property type="entry name" value="ARM repeat"/>
    <property type="match status" value="2"/>
</dbReference>
<sequence length="2444" mass="258463">MTSILASQLQALARLRQPALPSLFKKGKPSLLYDFQKAADVDLQTIYDIACQGLEELTQLEPRFRPFRESLFSRASLDLNPDMQTVEFLSKLGESIYGFCCVLSNHFLLPGSFKVLEYLIRRYRANERYVDSLMTAALPYHSTNEFVRLVQTLALGAPGSLWGWLAKMQTSGASLPRDLLAQRCANDRQLLLFICKAAGHLGSAAAPGASLLQLHSRTFLSFYAVLLCEVLAILPEVREDLLAALLPSLLEGLGKGAAQDYRAATMMVLAELFSRATLGRDLIKVILNTMLKHTEPVLEHIRTVLLVMAHMAVTQQHIRSLPDKTVKSFAALPNVVSELATLAQRSNIRAGPLLVLLVRSFASLLVSGRNAGGSMERLCEGELLALAHAGALHGDPARVLASALLEAGGVAAEDNSVLRGSCQKILRVLDQRYPTSTDAAVNAFLEPLRSQRKQNLKAVEAATDGKVTHKRHKVDSNSNDKDLSDDDDDAVESAEAALVGLAPEDRARFDFVRATFTAGSYSAPCGGSMQTLSAALIAPQAAVRRMALLQLDSELTGHGAAHKDNTDSGTDASDVAVTSESRMALIVAALNRLRDDDLGVVVAALGLSCFKELAPTALLEALVPLANRLGEFLYGSAKLPQLKAARKAARKVVGLLRHVGSVSKELRQSAALHILGFILPSERDPKVAIEAARAVSKLGMPLFAELKKAMDDVEVQLKGLEADVNKSAADEDAHVAAGGNSKKSHRNKKQAQRENKCRVAVAVERSVVLALVKALAAEQSTCSGVIEQLVSASTTASTSYGASGESAARRVQHVLLLASHAAATKASVSETGNLSSIALQALRHAVGLAELLLPSVHFQGVGDHDWMSKFSEQIATDGLPTDRHSQALLSGDGSSHHVLVLGVLCVNLARLPEATGDEGADTVAAATASKRILGCLACVGSPPSSLASLPLLVVTRFVPRVVRNSFLSDIYAAPPRGAQSSSAQLQCLALHVQAKLAVAGNTGPWLVTLLTALASPEANVRSAACDCLAAAAAAVAHPDGGVAAVAPAAGISELATSQLCSALLVHSQLLLHNPEGIVLLLRSALHDSSNDEERDDTVAEAETLLLPAAAAAEVPSYLASCLRSLGVEAAGVNTARLLLACLTPKRYSVATAVGSEVFTAGTEYLGRLIFRLKSNPEAATALDAEVLEQLLYLLFTPTSLVAAAARRDELGLGRLAEVAELLPSPAVSTQEAVSALASSRLAAIRQMSSELFDAIPTDGLHIRECFAVLLNRYESDPDEKVRAAARTALETMPLSAEVLVPLLNPPAAAAVAAADPGPVAVADGRKKKRKKVEERPADKVPASTEALAAPFNLAALNDAVAVLELLQWRSGISSAHLLINACQSLLRRLMPIVGSIVSVMAAEDHTTAEEDDTVAAANSTMSSLAGYAATLTLQALALLTRADAAVEDVQFDLELAVIVAREAPDAAIRNAALGLLVVLANRMPEDALSHVLQVLALVNQSVAVQDDEYSRTVGANALAAVVPAWIAAGRRPAALWEQVVSSLPSLPSHRRLDVLLALMRALPSVEDGLSDGLLVLLQHTADFSTKVQSRSTASTDGKTQDTDARQVVGGDTGSAEPSPSDWLSNLASQLALQVDLPTRLACFARVMEMALVTSNQKPYKALPRIVVVFVTTQLKLKAAVASASASLRRPEPNPALDHGCRRLMEAALAQMQLLQPDAVAAAAPSPSSKSSSAGLKRAVHSASLAFYGLFAALQGVMAADTYLQALLTLAKHPADKVQRRALKLFVDKVRGLRVAIEDQIELPKRVREAKFSQAGDAAVRACTILTQLLHPSSGASPLTRQLALVALAAIAAEFAKYDALLTCVPAVLEASKDSHASIRASAMATMAALVRALGSRLVPVLPATVAAAVTAANLAWNRLARAGGVASGGDDVQLPDAGAGGDESSDVEDDEDDDAAGHHLHRRRGAGDKEDAALELSSALACLDALVEKLGGFISPHLSSVLSILLNPRVLACKTAGCDKFAASIRGQLPMAVPPRLLLPSVYDSLESCLQFAADADIDAASVASAPAVSLLNMVAAAVQGLEPKLVAQYGETTFAFLLRALDVRQRRPSALVAHGDTAIDAIEAAAISALVALVMKLSEARFKPLFLRLLEWGSTATIPEEPGAKGEFSCTGRLVAMFGVVNALADRLRSVIVPYYRHLMNLCVQYLGAVENAENAGRSKKKQRRSTATVADETAATDPVVVVYRDQQVCLTWLLRLRIVRALHRCFLHDSVGFVDADLFGRLQDPLISQLAAEPPDVSVAFLLSSHYADADLSAYVSLGASTRMYTAPDGAASLGPLGAATIGCLLALAVAANSDTLWKPLNHAALMLTRNCVPRVRALALETVAQMVDRLREEYLVLLPEALPFLSELLEDTDAAVAARVREVVAQLEEVSGEKLDEYLKV</sequence>
<feature type="region of interest" description="Disordered" evidence="8">
    <location>
        <begin position="1930"/>
        <end position="1967"/>
    </location>
</feature>
<dbReference type="GO" id="GO:0000462">
    <property type="term" value="P:maturation of SSU-rRNA from tricistronic rRNA transcript (SSU-rRNA, 5.8S rRNA, LSU-rRNA)"/>
    <property type="evidence" value="ECO:0007669"/>
    <property type="project" value="TreeGrafter"/>
</dbReference>
<dbReference type="InterPro" id="IPR040191">
    <property type="entry name" value="UTP10"/>
</dbReference>
<feature type="domain" description="BP28 C-terminal" evidence="9">
    <location>
        <begin position="2084"/>
        <end position="2275"/>
    </location>
</feature>
<dbReference type="InterPro" id="IPR022125">
    <property type="entry name" value="U3snoRNP10_N"/>
</dbReference>
<evidence type="ECO:0000256" key="7">
    <source>
        <dbReference type="PROSITE-ProRule" id="PRU00103"/>
    </source>
</evidence>
<dbReference type="Proteomes" id="UP000747399">
    <property type="component" value="Unassembled WGS sequence"/>
</dbReference>
<dbReference type="GO" id="GO:0032040">
    <property type="term" value="C:small-subunit processome"/>
    <property type="evidence" value="ECO:0007669"/>
    <property type="project" value="TreeGrafter"/>
</dbReference>
<protein>
    <recommendedName>
        <fullName evidence="9">BP28 C-terminal domain-containing protein</fullName>
    </recommendedName>
</protein>
<feature type="region of interest" description="Disordered" evidence="8">
    <location>
        <begin position="463"/>
        <end position="489"/>
    </location>
</feature>
<dbReference type="Pfam" id="PF08146">
    <property type="entry name" value="BP28CT"/>
    <property type="match status" value="1"/>
</dbReference>
<accession>A0A8J4B9Y7</accession>
<dbReference type="GO" id="GO:0034455">
    <property type="term" value="C:t-UTP complex"/>
    <property type="evidence" value="ECO:0007669"/>
    <property type="project" value="TreeGrafter"/>
</dbReference>
<dbReference type="SMART" id="SM01036">
    <property type="entry name" value="BP28CT"/>
    <property type="match status" value="1"/>
</dbReference>
<keyword evidence="11" id="KW-1185">Reference proteome</keyword>
<name>A0A8J4B9Y7_9CHLO</name>
<dbReference type="InterPro" id="IPR011989">
    <property type="entry name" value="ARM-like"/>
</dbReference>
<feature type="repeat" description="HEAT" evidence="7">
    <location>
        <begin position="1863"/>
        <end position="1898"/>
    </location>
</feature>
<evidence type="ECO:0000259" key="9">
    <source>
        <dbReference type="SMART" id="SM01036"/>
    </source>
</evidence>
<dbReference type="GO" id="GO:0045943">
    <property type="term" value="P:positive regulation of transcription by RNA polymerase I"/>
    <property type="evidence" value="ECO:0007669"/>
    <property type="project" value="TreeGrafter"/>
</dbReference>
<reference evidence="10" key="1">
    <citation type="journal article" date="2021" name="Proc. Natl. Acad. Sci. U.S.A.">
        <title>Three genomes in the algal genus Volvox reveal the fate of a haploid sex-determining region after a transition to homothallism.</title>
        <authorList>
            <person name="Yamamoto K."/>
            <person name="Hamaji T."/>
            <person name="Kawai-Toyooka H."/>
            <person name="Matsuzaki R."/>
            <person name="Takahashi F."/>
            <person name="Nishimura Y."/>
            <person name="Kawachi M."/>
            <person name="Noguchi H."/>
            <person name="Minakuchi Y."/>
            <person name="Umen J.G."/>
            <person name="Toyoda A."/>
            <person name="Nozaki H."/>
        </authorList>
    </citation>
    <scope>NUCLEOTIDE SEQUENCE</scope>
    <source>
        <strain evidence="10">NIES-3780</strain>
    </source>
</reference>
<keyword evidence="5" id="KW-0539">Nucleus</keyword>
<proteinExistence type="inferred from homology"/>
<dbReference type="PANTHER" id="PTHR13457:SF1">
    <property type="entry name" value="HEAT REPEAT-CONTAINING PROTEIN 1"/>
    <property type="match status" value="1"/>
</dbReference>
<feature type="compositionally biased region" description="Acidic residues" evidence="8">
    <location>
        <begin position="1943"/>
        <end position="1954"/>
    </location>
</feature>
<dbReference type="Gene3D" id="1.25.10.10">
    <property type="entry name" value="Leucine-rich Repeat Variant"/>
    <property type="match status" value="2"/>
</dbReference>
<feature type="region of interest" description="Disordered" evidence="8">
    <location>
        <begin position="1587"/>
        <end position="1618"/>
    </location>
</feature>
<dbReference type="PROSITE" id="PS50077">
    <property type="entry name" value="HEAT_REPEAT"/>
    <property type="match status" value="1"/>
</dbReference>
<keyword evidence="6" id="KW-0687">Ribonucleoprotein</keyword>
<keyword evidence="4" id="KW-0698">rRNA processing</keyword>
<dbReference type="Pfam" id="PF12397">
    <property type="entry name" value="U3snoRNP10"/>
    <property type="match status" value="1"/>
</dbReference>
<evidence type="ECO:0000313" key="10">
    <source>
        <dbReference type="EMBL" id="GIL54419.1"/>
    </source>
</evidence>
<comment type="caution">
    <text evidence="10">The sequence shown here is derived from an EMBL/GenBank/DDBJ whole genome shotgun (WGS) entry which is preliminary data.</text>
</comment>
<evidence type="ECO:0000256" key="5">
    <source>
        <dbReference type="ARBA" id="ARBA00023242"/>
    </source>
</evidence>
<dbReference type="InterPro" id="IPR012954">
    <property type="entry name" value="BP28_C_dom"/>
</dbReference>
<dbReference type="EMBL" id="BNCO01000017">
    <property type="protein sequence ID" value="GIL54419.1"/>
    <property type="molecule type" value="Genomic_DNA"/>
</dbReference>
<comment type="similarity">
    <text evidence="2">Belongs to the HEATR1/UTP10 family.</text>
</comment>
<dbReference type="InterPro" id="IPR021133">
    <property type="entry name" value="HEAT_type_2"/>
</dbReference>
<feature type="region of interest" description="Disordered" evidence="8">
    <location>
        <begin position="729"/>
        <end position="754"/>
    </location>
</feature>
<evidence type="ECO:0000256" key="8">
    <source>
        <dbReference type="SAM" id="MobiDB-lite"/>
    </source>
</evidence>
<keyword evidence="3" id="KW-0690">Ribosome biogenesis</keyword>
<feature type="compositionally biased region" description="Polar residues" evidence="8">
    <location>
        <begin position="1587"/>
        <end position="1597"/>
    </location>
</feature>
<evidence type="ECO:0000256" key="6">
    <source>
        <dbReference type="ARBA" id="ARBA00023274"/>
    </source>
</evidence>
<dbReference type="PANTHER" id="PTHR13457">
    <property type="entry name" value="BAP28"/>
    <property type="match status" value="1"/>
</dbReference>
<evidence type="ECO:0000256" key="3">
    <source>
        <dbReference type="ARBA" id="ARBA00022517"/>
    </source>
</evidence>
<organism evidence="10 11">
    <name type="scientific">Volvox africanus</name>
    <dbReference type="NCBI Taxonomy" id="51714"/>
    <lineage>
        <taxon>Eukaryota</taxon>
        <taxon>Viridiplantae</taxon>
        <taxon>Chlorophyta</taxon>
        <taxon>core chlorophytes</taxon>
        <taxon>Chlorophyceae</taxon>
        <taxon>CS clade</taxon>
        <taxon>Chlamydomonadales</taxon>
        <taxon>Volvocaceae</taxon>
        <taxon>Volvox</taxon>
    </lineage>
</organism>
<evidence type="ECO:0000256" key="2">
    <source>
        <dbReference type="ARBA" id="ARBA00010559"/>
    </source>
</evidence>
<evidence type="ECO:0000256" key="4">
    <source>
        <dbReference type="ARBA" id="ARBA00022552"/>
    </source>
</evidence>
<dbReference type="GO" id="GO:0030515">
    <property type="term" value="F:snoRNA binding"/>
    <property type="evidence" value="ECO:0007669"/>
    <property type="project" value="TreeGrafter"/>
</dbReference>